<organism evidence="4 5">
    <name type="scientific">Nocardioides bigeumensis</name>
    <dbReference type="NCBI Taxonomy" id="433657"/>
    <lineage>
        <taxon>Bacteria</taxon>
        <taxon>Bacillati</taxon>
        <taxon>Actinomycetota</taxon>
        <taxon>Actinomycetes</taxon>
        <taxon>Propionibacteriales</taxon>
        <taxon>Nocardioidaceae</taxon>
        <taxon>Nocardioides</taxon>
    </lineage>
</organism>
<gene>
    <name evidence="4" type="ORF">GCM10009843_08850</name>
</gene>
<name>A0ABN2XV15_9ACTN</name>
<dbReference type="RefSeq" id="WP_344302422.1">
    <property type="nucleotide sequence ID" value="NZ_BAAAQQ010000002.1"/>
</dbReference>
<evidence type="ECO:0000256" key="2">
    <source>
        <dbReference type="ARBA" id="ARBA00023315"/>
    </source>
</evidence>
<keyword evidence="1" id="KW-0808">Transferase</keyword>
<dbReference type="CDD" id="cd04301">
    <property type="entry name" value="NAT_SF"/>
    <property type="match status" value="1"/>
</dbReference>
<evidence type="ECO:0000259" key="3">
    <source>
        <dbReference type="PROSITE" id="PS51186"/>
    </source>
</evidence>
<dbReference type="InterPro" id="IPR050832">
    <property type="entry name" value="Bact_Acetyltransf"/>
</dbReference>
<comment type="caution">
    <text evidence="4">The sequence shown here is derived from an EMBL/GenBank/DDBJ whole genome shotgun (WGS) entry which is preliminary data.</text>
</comment>
<dbReference type="InterPro" id="IPR000182">
    <property type="entry name" value="GNAT_dom"/>
</dbReference>
<dbReference type="Proteomes" id="UP001500575">
    <property type="component" value="Unassembled WGS sequence"/>
</dbReference>
<protein>
    <recommendedName>
        <fullName evidence="3">N-acetyltransferase domain-containing protein</fullName>
    </recommendedName>
</protein>
<accession>A0ABN2XV15</accession>
<dbReference type="PROSITE" id="PS51186">
    <property type="entry name" value="GNAT"/>
    <property type="match status" value="1"/>
</dbReference>
<dbReference type="Pfam" id="PF00583">
    <property type="entry name" value="Acetyltransf_1"/>
    <property type="match status" value="1"/>
</dbReference>
<evidence type="ECO:0000313" key="5">
    <source>
        <dbReference type="Proteomes" id="UP001500575"/>
    </source>
</evidence>
<reference evidence="4 5" key="1">
    <citation type="journal article" date="2019" name="Int. J. Syst. Evol. Microbiol.">
        <title>The Global Catalogue of Microorganisms (GCM) 10K type strain sequencing project: providing services to taxonomists for standard genome sequencing and annotation.</title>
        <authorList>
            <consortium name="The Broad Institute Genomics Platform"/>
            <consortium name="The Broad Institute Genome Sequencing Center for Infectious Disease"/>
            <person name="Wu L."/>
            <person name="Ma J."/>
        </authorList>
    </citation>
    <scope>NUCLEOTIDE SEQUENCE [LARGE SCALE GENOMIC DNA]</scope>
    <source>
        <strain evidence="4 5">JCM 16021</strain>
    </source>
</reference>
<keyword evidence="5" id="KW-1185">Reference proteome</keyword>
<sequence>MRSPVTLRRAEESDAEALVELWGAVMRKADPQELLGDVLRIIDGCRSNDDSRIVVAEYDGEVAGSVYLRTTTITPVNLEPVVQAIHPHVAPRFQGRGVGRALMDAAVTYAEDHGIAHVASAALAGSRDANRFFARLALGPMATLRLAPTAVIRAKLSVGSRHAVGVRPSRQLSQVLAARRSLRGSRNGAPESV</sequence>
<dbReference type="PANTHER" id="PTHR43877">
    <property type="entry name" value="AMINOALKYLPHOSPHONATE N-ACETYLTRANSFERASE-RELATED-RELATED"/>
    <property type="match status" value="1"/>
</dbReference>
<proteinExistence type="predicted"/>
<dbReference type="InterPro" id="IPR016181">
    <property type="entry name" value="Acyl_CoA_acyltransferase"/>
</dbReference>
<feature type="domain" description="N-acetyltransferase" evidence="3">
    <location>
        <begin position="5"/>
        <end position="159"/>
    </location>
</feature>
<keyword evidence="2" id="KW-0012">Acyltransferase</keyword>
<evidence type="ECO:0000256" key="1">
    <source>
        <dbReference type="ARBA" id="ARBA00022679"/>
    </source>
</evidence>
<dbReference type="PANTHER" id="PTHR43877:SF1">
    <property type="entry name" value="ACETYLTRANSFERASE"/>
    <property type="match status" value="1"/>
</dbReference>
<dbReference type="EMBL" id="BAAAQQ010000002">
    <property type="protein sequence ID" value="GAA2117661.1"/>
    <property type="molecule type" value="Genomic_DNA"/>
</dbReference>
<dbReference type="SUPFAM" id="SSF55729">
    <property type="entry name" value="Acyl-CoA N-acyltransferases (Nat)"/>
    <property type="match status" value="1"/>
</dbReference>
<dbReference type="Gene3D" id="3.40.630.30">
    <property type="match status" value="1"/>
</dbReference>
<evidence type="ECO:0000313" key="4">
    <source>
        <dbReference type="EMBL" id="GAA2117661.1"/>
    </source>
</evidence>